<comment type="caution">
    <text evidence="2">The sequence shown here is derived from an EMBL/GenBank/DDBJ whole genome shotgun (WGS) entry which is preliminary data.</text>
</comment>
<feature type="compositionally biased region" description="Basic and acidic residues" evidence="1">
    <location>
        <begin position="302"/>
        <end position="313"/>
    </location>
</feature>
<evidence type="ECO:0000313" key="3">
    <source>
        <dbReference type="Proteomes" id="UP001341840"/>
    </source>
</evidence>
<gene>
    <name evidence="2" type="ORF">PIB30_040924</name>
</gene>
<evidence type="ECO:0000313" key="2">
    <source>
        <dbReference type="EMBL" id="MED6195745.1"/>
    </source>
</evidence>
<sequence>MFDYLDKNLDKLRLVNEMGFGALSHLPSNNLDQQLLKEIYDRYDIRDNTIYSDAAAVKITTRKIGDALGLCAKGTTYETRVVRKKLSQEDQDVHKFFQGKSAAALAELVKTTPLDTEENRKLFMRAFILWIQKVFLLPNSTSSIVPNALTTIFDLETTSKRNWAHHVHEFLLQELKKAKEKNAAAVHGCVYVLMIIYFHETQFGENSKEVEVRPPWIAYWKGDALKQRLKQERTHEAGLLKRGQMMAKKAELKSKNPPMRVPPSKRGSGSGSEEYQSSADSEATESNLAANAEPEPEPEAEQIPRREIQSKWKNDRTVVASNAPVHTTHHSVAGPESLPADSERLVDFVNKTKRRKSQRIANTHKKQKLDRLNEVHGATRSPSETKMFDTFDTVSLGRDDSDQVAVEAPIVAPTQPSQPEKEDEHHENINEAGVEDKEAGVAVTLAVDEVILEASQPQGPTEDAAEHTEIDPEPISIQIPIEPEAGAEDEEAGVAVPLVVDEVMLEEAQPEPLVVI</sequence>
<feature type="region of interest" description="Disordered" evidence="1">
    <location>
        <begin position="412"/>
        <end position="439"/>
    </location>
</feature>
<feature type="compositionally biased region" description="Basic and acidic residues" evidence="1">
    <location>
        <begin position="419"/>
        <end position="439"/>
    </location>
</feature>
<dbReference type="Proteomes" id="UP001341840">
    <property type="component" value="Unassembled WGS sequence"/>
</dbReference>
<evidence type="ECO:0000256" key="1">
    <source>
        <dbReference type="SAM" id="MobiDB-lite"/>
    </source>
</evidence>
<accession>A0ABU6XF19</accession>
<feature type="non-terminal residue" evidence="2">
    <location>
        <position position="516"/>
    </location>
</feature>
<feature type="compositionally biased region" description="Polar residues" evidence="1">
    <location>
        <begin position="273"/>
        <end position="288"/>
    </location>
</feature>
<proteinExistence type="predicted"/>
<feature type="compositionally biased region" description="Basic residues" evidence="1">
    <location>
        <begin position="353"/>
        <end position="368"/>
    </location>
</feature>
<evidence type="ECO:0008006" key="4">
    <source>
        <dbReference type="Google" id="ProtNLM"/>
    </source>
</evidence>
<feature type="region of interest" description="Disordered" evidence="1">
    <location>
        <begin position="236"/>
        <end position="313"/>
    </location>
</feature>
<name>A0ABU6XF19_9FABA</name>
<reference evidence="2 3" key="1">
    <citation type="journal article" date="2023" name="Plants (Basel)">
        <title>Bridging the Gap: Combining Genomics and Transcriptomics Approaches to Understand Stylosanthes scabra, an Orphan Legume from the Brazilian Caatinga.</title>
        <authorList>
            <person name="Ferreira-Neto J.R.C."/>
            <person name="da Silva M.D."/>
            <person name="Binneck E."/>
            <person name="de Melo N.F."/>
            <person name="da Silva R.H."/>
            <person name="de Melo A.L.T.M."/>
            <person name="Pandolfi V."/>
            <person name="Bustamante F.O."/>
            <person name="Brasileiro-Vidal A.C."/>
            <person name="Benko-Iseppon A.M."/>
        </authorList>
    </citation>
    <scope>NUCLEOTIDE SEQUENCE [LARGE SCALE GENOMIC DNA]</scope>
    <source>
        <tissue evidence="2">Leaves</tissue>
    </source>
</reference>
<organism evidence="2 3">
    <name type="scientific">Stylosanthes scabra</name>
    <dbReference type="NCBI Taxonomy" id="79078"/>
    <lineage>
        <taxon>Eukaryota</taxon>
        <taxon>Viridiplantae</taxon>
        <taxon>Streptophyta</taxon>
        <taxon>Embryophyta</taxon>
        <taxon>Tracheophyta</taxon>
        <taxon>Spermatophyta</taxon>
        <taxon>Magnoliopsida</taxon>
        <taxon>eudicotyledons</taxon>
        <taxon>Gunneridae</taxon>
        <taxon>Pentapetalae</taxon>
        <taxon>rosids</taxon>
        <taxon>fabids</taxon>
        <taxon>Fabales</taxon>
        <taxon>Fabaceae</taxon>
        <taxon>Papilionoideae</taxon>
        <taxon>50 kb inversion clade</taxon>
        <taxon>dalbergioids sensu lato</taxon>
        <taxon>Dalbergieae</taxon>
        <taxon>Pterocarpus clade</taxon>
        <taxon>Stylosanthes</taxon>
    </lineage>
</organism>
<protein>
    <recommendedName>
        <fullName evidence="4">Aminotransferase-like plant mobile domain-containing protein</fullName>
    </recommendedName>
</protein>
<dbReference type="EMBL" id="JASCZI010211672">
    <property type="protein sequence ID" value="MED6195745.1"/>
    <property type="molecule type" value="Genomic_DNA"/>
</dbReference>
<feature type="region of interest" description="Disordered" evidence="1">
    <location>
        <begin position="453"/>
        <end position="472"/>
    </location>
</feature>
<keyword evidence="3" id="KW-1185">Reference proteome</keyword>
<dbReference type="PANTHER" id="PTHR34835">
    <property type="entry name" value="OS07G0283600 PROTEIN-RELATED"/>
    <property type="match status" value="1"/>
</dbReference>
<feature type="region of interest" description="Disordered" evidence="1">
    <location>
        <begin position="353"/>
        <end position="389"/>
    </location>
</feature>